<evidence type="ECO:0000313" key="9">
    <source>
        <dbReference type="Proteomes" id="UP000827092"/>
    </source>
</evidence>
<evidence type="ECO:0008006" key="10">
    <source>
        <dbReference type="Google" id="ProtNLM"/>
    </source>
</evidence>
<evidence type="ECO:0000256" key="1">
    <source>
        <dbReference type="ARBA" id="ARBA00022723"/>
    </source>
</evidence>
<dbReference type="CDD" id="cd16647">
    <property type="entry name" value="mRING-HC-C3HC5_NEU1"/>
    <property type="match status" value="1"/>
</dbReference>
<dbReference type="PROSITE" id="PS50089">
    <property type="entry name" value="ZF_RING_2"/>
    <property type="match status" value="1"/>
</dbReference>
<dbReference type="SMART" id="SM00588">
    <property type="entry name" value="NEUZ"/>
    <property type="match status" value="2"/>
</dbReference>
<keyword evidence="2" id="KW-0677">Repeat</keyword>
<accession>A0AAV6UMD2</accession>
<dbReference type="Gene3D" id="2.60.120.920">
    <property type="match status" value="2"/>
</dbReference>
<dbReference type="Proteomes" id="UP000827092">
    <property type="component" value="Unassembled WGS sequence"/>
</dbReference>
<dbReference type="Pfam" id="PF07177">
    <property type="entry name" value="Neuralized"/>
    <property type="match status" value="2"/>
</dbReference>
<dbReference type="InterPro" id="IPR037962">
    <property type="entry name" value="Neuralized"/>
</dbReference>
<reference evidence="8 9" key="1">
    <citation type="journal article" date="2022" name="Nat. Ecol. Evol.">
        <title>A masculinizing supergene underlies an exaggerated male reproductive morph in a spider.</title>
        <authorList>
            <person name="Hendrickx F."/>
            <person name="De Corte Z."/>
            <person name="Sonet G."/>
            <person name="Van Belleghem S.M."/>
            <person name="Kostlbacher S."/>
            <person name="Vangestel C."/>
        </authorList>
    </citation>
    <scope>NUCLEOTIDE SEQUENCE [LARGE SCALE GENOMIC DNA]</scope>
    <source>
        <strain evidence="8">W744_W776</strain>
    </source>
</reference>
<dbReference type="GO" id="GO:0008270">
    <property type="term" value="F:zinc ion binding"/>
    <property type="evidence" value="ECO:0007669"/>
    <property type="project" value="UniProtKB-KW"/>
</dbReference>
<dbReference type="EMBL" id="JAFNEN010000364">
    <property type="protein sequence ID" value="KAG8184700.1"/>
    <property type="molecule type" value="Genomic_DNA"/>
</dbReference>
<keyword evidence="1" id="KW-0479">Metal-binding</keyword>
<dbReference type="InterPro" id="IPR013083">
    <property type="entry name" value="Znf_RING/FYVE/PHD"/>
</dbReference>
<dbReference type="InterPro" id="IPR001841">
    <property type="entry name" value="Znf_RING"/>
</dbReference>
<feature type="domain" description="NHR" evidence="7">
    <location>
        <begin position="46"/>
        <end position="200"/>
    </location>
</feature>
<evidence type="ECO:0000313" key="8">
    <source>
        <dbReference type="EMBL" id="KAG8184700.1"/>
    </source>
</evidence>
<dbReference type="SUPFAM" id="SSF57850">
    <property type="entry name" value="RING/U-box"/>
    <property type="match status" value="1"/>
</dbReference>
<dbReference type="InterPro" id="IPR006573">
    <property type="entry name" value="NHR_dom"/>
</dbReference>
<dbReference type="PANTHER" id="PTHR12429">
    <property type="entry name" value="NEURALIZED"/>
    <property type="match status" value="1"/>
</dbReference>
<feature type="domain" description="RING-type" evidence="6">
    <location>
        <begin position="442"/>
        <end position="483"/>
    </location>
</feature>
<keyword evidence="4" id="KW-0862">Zinc</keyword>
<evidence type="ECO:0000256" key="5">
    <source>
        <dbReference type="PROSITE-ProRule" id="PRU00175"/>
    </source>
</evidence>
<evidence type="ECO:0000259" key="7">
    <source>
        <dbReference type="PROSITE" id="PS51065"/>
    </source>
</evidence>
<evidence type="ECO:0000256" key="2">
    <source>
        <dbReference type="ARBA" id="ARBA00022737"/>
    </source>
</evidence>
<sequence length="494" mass="55629">MLTTEDCVDSVVWSLDLSLVIIMGAESSVPEGRTRSEYETSSQHVPILFHSVHGDNIKLEKNRTVASRPEGFCKGIAFSNRPIKVREKVFIKFVDISTNWSGALRIGFTMNDPASMKSRLPLYACPNLTAMQGNWVKAIAERMAKKDSVLFYYVEESGDVHYGIDNASYGVFFGGVNTRGKLWAVLDIYGNTISVEFLHRDTFTPIRSNNNSISPSNRHVNNSLSNEIPADVERICASNATFDYNENLFWESRICGRNVRIEAYNQAYRKNGCKDQSYIFLNQSLKLGWRIALEVIEVTPERIGSLVYGVTSCNPADLKQSDLPKDSGDLVDRPEYWIVKYDSNSYYERDIIIYSIDRKGEVSVRKNKDKFVTFHVDPTQPMWLFFNMVGRVSGLGIITAICSEESQESASIVQPMQNVRISEDDSGNGSPGPSNQQPASECVICCEDNVDCALYRCGHMCMCYTCASRMWQPGVKASCPICRKDILDVIKIYK</sequence>
<dbReference type="FunFam" id="2.60.120.920:FF:000005">
    <property type="entry name" value="Putative E3 ubiquitin-protein ligase NEURL1B"/>
    <property type="match status" value="1"/>
</dbReference>
<dbReference type="Gene3D" id="3.30.40.10">
    <property type="entry name" value="Zinc/RING finger domain, C3HC4 (zinc finger)"/>
    <property type="match status" value="1"/>
</dbReference>
<proteinExistence type="predicted"/>
<feature type="domain" description="NHR" evidence="7">
    <location>
        <begin position="247"/>
        <end position="400"/>
    </location>
</feature>
<dbReference type="AlphaFoldDB" id="A0AAV6UMD2"/>
<dbReference type="PANTHER" id="PTHR12429:SF6">
    <property type="entry name" value="PROTEIN NEURALIZED"/>
    <property type="match status" value="1"/>
</dbReference>
<gene>
    <name evidence="8" type="ORF">JTE90_013090</name>
</gene>
<evidence type="ECO:0000256" key="3">
    <source>
        <dbReference type="ARBA" id="ARBA00022771"/>
    </source>
</evidence>
<comment type="caution">
    <text evidence="8">The sequence shown here is derived from an EMBL/GenBank/DDBJ whole genome shotgun (WGS) entry which is preliminary data.</text>
</comment>
<keyword evidence="3 5" id="KW-0863">Zinc-finger</keyword>
<dbReference type="GO" id="GO:0061630">
    <property type="term" value="F:ubiquitin protein ligase activity"/>
    <property type="evidence" value="ECO:0007669"/>
    <property type="project" value="TreeGrafter"/>
</dbReference>
<name>A0AAV6UMD2_9ARAC</name>
<evidence type="ECO:0000259" key="6">
    <source>
        <dbReference type="PROSITE" id="PS50089"/>
    </source>
</evidence>
<dbReference type="PROSITE" id="PS51065">
    <property type="entry name" value="NHR"/>
    <property type="match status" value="2"/>
</dbReference>
<evidence type="ECO:0000256" key="4">
    <source>
        <dbReference type="ARBA" id="ARBA00022833"/>
    </source>
</evidence>
<protein>
    <recommendedName>
        <fullName evidence="10">Protein neuralized</fullName>
    </recommendedName>
</protein>
<keyword evidence="9" id="KW-1185">Reference proteome</keyword>
<dbReference type="InterPro" id="IPR043136">
    <property type="entry name" value="B30.2/SPRY_sf"/>
</dbReference>
<organism evidence="8 9">
    <name type="scientific">Oedothorax gibbosus</name>
    <dbReference type="NCBI Taxonomy" id="931172"/>
    <lineage>
        <taxon>Eukaryota</taxon>
        <taxon>Metazoa</taxon>
        <taxon>Ecdysozoa</taxon>
        <taxon>Arthropoda</taxon>
        <taxon>Chelicerata</taxon>
        <taxon>Arachnida</taxon>
        <taxon>Araneae</taxon>
        <taxon>Araneomorphae</taxon>
        <taxon>Entelegynae</taxon>
        <taxon>Araneoidea</taxon>
        <taxon>Linyphiidae</taxon>
        <taxon>Erigoninae</taxon>
        <taxon>Oedothorax</taxon>
    </lineage>
</organism>
<dbReference type="Pfam" id="PF13920">
    <property type="entry name" value="zf-C3HC4_3"/>
    <property type="match status" value="1"/>
</dbReference>